<dbReference type="InterPro" id="IPR023296">
    <property type="entry name" value="Glyco_hydro_beta-prop_sf"/>
</dbReference>
<reference evidence="3 4" key="1">
    <citation type="submission" date="2018-02" db="EMBL/GenBank/DDBJ databases">
        <title>Genomic Encyclopedia of Archaeal and Bacterial Type Strains, Phase II (KMG-II): from individual species to whole genera.</title>
        <authorList>
            <person name="Goeker M."/>
        </authorList>
    </citation>
    <scope>NUCLEOTIDE SEQUENCE [LARGE SCALE GENOMIC DNA]</scope>
    <source>
        <strain evidence="3 4">DSM 22857</strain>
    </source>
</reference>
<dbReference type="RefSeq" id="WP_104432887.1">
    <property type="nucleotide sequence ID" value="NZ_PTJD01000007.1"/>
</dbReference>
<evidence type="ECO:0000259" key="2">
    <source>
        <dbReference type="Pfam" id="PF05270"/>
    </source>
</evidence>
<dbReference type="Pfam" id="PF05270">
    <property type="entry name" value="AbfB"/>
    <property type="match status" value="1"/>
</dbReference>
<dbReference type="Proteomes" id="UP000239485">
    <property type="component" value="Unassembled WGS sequence"/>
</dbReference>
<organism evidence="3 4">
    <name type="scientific">Kineococcus xinjiangensis</name>
    <dbReference type="NCBI Taxonomy" id="512762"/>
    <lineage>
        <taxon>Bacteria</taxon>
        <taxon>Bacillati</taxon>
        <taxon>Actinomycetota</taxon>
        <taxon>Actinomycetes</taxon>
        <taxon>Kineosporiales</taxon>
        <taxon>Kineosporiaceae</taxon>
        <taxon>Kineococcus</taxon>
    </lineage>
</organism>
<proteinExistence type="predicted"/>
<dbReference type="CDD" id="cd23399">
    <property type="entry name" value="beta-trefoil_ABD_ABFB"/>
    <property type="match status" value="1"/>
</dbReference>
<dbReference type="GO" id="GO:0046373">
    <property type="term" value="P:L-arabinose metabolic process"/>
    <property type="evidence" value="ECO:0007669"/>
    <property type="project" value="InterPro"/>
</dbReference>
<keyword evidence="1" id="KW-0732">Signal</keyword>
<dbReference type="GO" id="GO:0046556">
    <property type="term" value="F:alpha-L-arabinofuranosidase activity"/>
    <property type="evidence" value="ECO:0007669"/>
    <property type="project" value="InterPro"/>
</dbReference>
<dbReference type="EMBL" id="PTJD01000007">
    <property type="protein sequence ID" value="PPK94560.1"/>
    <property type="molecule type" value="Genomic_DNA"/>
</dbReference>
<keyword evidence="4" id="KW-1185">Reference proteome</keyword>
<dbReference type="InterPro" id="IPR036195">
    <property type="entry name" value="AbfB_ABD_sf"/>
</dbReference>
<dbReference type="PANTHER" id="PTHR43301:SF3">
    <property type="entry name" value="ARABINAN ENDO-1,5-ALPHA-L-ARABINOSIDASE A-RELATED"/>
    <property type="match status" value="1"/>
</dbReference>
<comment type="caution">
    <text evidence="3">The sequence shown here is derived from an EMBL/GenBank/DDBJ whole genome shotgun (WGS) entry which is preliminary data.</text>
</comment>
<dbReference type="SUPFAM" id="SSF110221">
    <property type="entry name" value="AbfB domain"/>
    <property type="match status" value="1"/>
</dbReference>
<dbReference type="SUPFAM" id="SSF75005">
    <property type="entry name" value="Arabinanase/levansucrase/invertase"/>
    <property type="match status" value="2"/>
</dbReference>
<protein>
    <submittedName>
        <fullName evidence="3">Alpha-L-arabinofuranosidase B-like protein</fullName>
    </submittedName>
</protein>
<name>A0A2S6IK77_9ACTN</name>
<dbReference type="Gene3D" id="2.115.10.20">
    <property type="entry name" value="Glycosyl hydrolase domain, family 43"/>
    <property type="match status" value="1"/>
</dbReference>
<dbReference type="Gene3D" id="2.80.10.50">
    <property type="match status" value="1"/>
</dbReference>
<evidence type="ECO:0000313" key="3">
    <source>
        <dbReference type="EMBL" id="PPK94560.1"/>
    </source>
</evidence>
<dbReference type="CDD" id="cd08983">
    <property type="entry name" value="GH43_Bt3655-like"/>
    <property type="match status" value="1"/>
</dbReference>
<dbReference type="AlphaFoldDB" id="A0A2S6IK77"/>
<dbReference type="PANTHER" id="PTHR43301">
    <property type="entry name" value="ARABINAN ENDO-1,5-ALPHA-L-ARABINOSIDASE"/>
    <property type="match status" value="1"/>
</dbReference>
<accession>A0A2S6IK77</accession>
<evidence type="ECO:0000313" key="4">
    <source>
        <dbReference type="Proteomes" id="UP000239485"/>
    </source>
</evidence>
<evidence type="ECO:0000256" key="1">
    <source>
        <dbReference type="SAM" id="SignalP"/>
    </source>
</evidence>
<feature type="domain" description="Alpha-L-arabinofuranosidase B arabinose-binding" evidence="2">
    <location>
        <begin position="352"/>
        <end position="482"/>
    </location>
</feature>
<dbReference type="InterPro" id="IPR007934">
    <property type="entry name" value="AbfB_ABD"/>
</dbReference>
<gene>
    <name evidence="3" type="ORF">CLV92_10763</name>
</gene>
<dbReference type="OrthoDB" id="9758923at2"/>
<feature type="chain" id="PRO_5039670929" evidence="1">
    <location>
        <begin position="27"/>
        <end position="484"/>
    </location>
</feature>
<sequence>MPTALRRVASTLAAICLALAALIATTAERAAALDPFTGYLLAHFTGDTGNGEQIYFAHSSDGMRWTDLNGGAPVLLSTVGTRGVRDPALVRSPTGDKYWIIATDLRIASGTVWSDATERGSTALVVWESTDLVTWSAPRLMDVAKDIPGAGDAWAPEAIHDPSTGDYLVYWATNATLNGVRHHRVYSVRTRDFRTFTTPQLYIDRPQGIIDTQIIEVPGSVGGHRYYRASADGQITVEGSNSLLGTWTRIGDLSHLGISNGATGGNVVEGPMWQKLNGRTEWNLWVDQYASKRGYMPLTSTDLGSTRNFRTRSSSEYSMGTSTKRHGSVLNLTAAEEARVLARWGTARPAIRLQSHNYPDRYVRHLDFDVRLDAGVSPLQDSQFRLVPGLAGASGTVSLESVNFPGHYLRHYGFDLVLARDDGTSVFGSDATFTEVPGLADGSAASFRSYNYPDRYLRHFGFELRLDTVSTSVARADATFRVVR</sequence>
<dbReference type="InterPro" id="IPR050727">
    <property type="entry name" value="GH43_arabinanases"/>
</dbReference>
<feature type="signal peptide" evidence="1">
    <location>
        <begin position="1"/>
        <end position="26"/>
    </location>
</feature>